<comment type="caution">
    <text evidence="2">The sequence shown here is derived from an EMBL/GenBank/DDBJ whole genome shotgun (WGS) entry which is preliminary data.</text>
</comment>
<organism evidence="2 3">
    <name type="scientific">Aphanothece sacrum FPU1</name>
    <dbReference type="NCBI Taxonomy" id="1920663"/>
    <lineage>
        <taxon>Bacteria</taxon>
        <taxon>Bacillati</taxon>
        <taxon>Cyanobacteriota</taxon>
        <taxon>Cyanophyceae</taxon>
        <taxon>Oscillatoriophycideae</taxon>
        <taxon>Chroococcales</taxon>
        <taxon>Aphanothecaceae</taxon>
        <taxon>Aphanothece</taxon>
    </lineage>
</organism>
<sequence>MSQSEPNHPPSQNEEFDHTLRELERSLIALKTRYKEIQEAQKRQGELEQSLQDKQATYPELERELQNIQDELQQLSLTLESNLLSDGDVKTLFWEGVRRGLLGEMFWQIIRFGGLGVLIGWLLKTWAN</sequence>
<evidence type="ECO:0000313" key="3">
    <source>
        <dbReference type="Proteomes" id="UP000287247"/>
    </source>
</evidence>
<dbReference type="Proteomes" id="UP000287247">
    <property type="component" value="Unassembled WGS sequence"/>
</dbReference>
<protein>
    <recommendedName>
        <fullName evidence="4">DUF2203 domain-containing protein</fullName>
    </recommendedName>
</protein>
<gene>
    <name evidence="2" type="ORF">AsFPU1_1361</name>
</gene>
<name>A0A401IFF9_APHSA</name>
<keyword evidence="3" id="KW-1185">Reference proteome</keyword>
<proteinExistence type="predicted"/>
<feature type="coiled-coil region" evidence="1">
    <location>
        <begin position="13"/>
        <end position="78"/>
    </location>
</feature>
<dbReference type="RefSeq" id="WP_124971988.1">
    <property type="nucleotide sequence ID" value="NZ_BDQK01000005.1"/>
</dbReference>
<evidence type="ECO:0008006" key="4">
    <source>
        <dbReference type="Google" id="ProtNLM"/>
    </source>
</evidence>
<reference evidence="3" key="1">
    <citation type="submission" date="2017-05" db="EMBL/GenBank/DDBJ databases">
        <title>Physiological properties and genetic analysis related to exopolysaccharide production of fresh-water unicellular cyanobacterium Aphanothece sacrum, Suizenji Nori, that has been cultured as a food source in Japan.</title>
        <authorList>
            <person name="Kanesaki Y."/>
            <person name="Yoshikawa S."/>
            <person name="Ohki K."/>
        </authorList>
    </citation>
    <scope>NUCLEOTIDE SEQUENCE [LARGE SCALE GENOMIC DNA]</scope>
    <source>
        <strain evidence="3">FPU1</strain>
    </source>
</reference>
<evidence type="ECO:0000256" key="1">
    <source>
        <dbReference type="SAM" id="Coils"/>
    </source>
</evidence>
<keyword evidence="1" id="KW-0175">Coiled coil</keyword>
<accession>A0A401IFF9</accession>
<dbReference type="OrthoDB" id="565202at2"/>
<dbReference type="EMBL" id="BDQK01000005">
    <property type="protein sequence ID" value="GBF79961.1"/>
    <property type="molecule type" value="Genomic_DNA"/>
</dbReference>
<dbReference type="AlphaFoldDB" id="A0A401IFF9"/>
<evidence type="ECO:0000313" key="2">
    <source>
        <dbReference type="EMBL" id="GBF79961.1"/>
    </source>
</evidence>
<dbReference type="Gene3D" id="1.10.287.1490">
    <property type="match status" value="1"/>
</dbReference>